<accession>A0AAD6NR75</accession>
<evidence type="ECO:0000259" key="3">
    <source>
        <dbReference type="Pfam" id="PF14380"/>
    </source>
</evidence>
<dbReference type="Proteomes" id="UP001162972">
    <property type="component" value="Chromosome 4"/>
</dbReference>
<keyword evidence="1" id="KW-0325">Glycoprotein</keyword>
<evidence type="ECO:0000256" key="2">
    <source>
        <dbReference type="SAM" id="Phobius"/>
    </source>
</evidence>
<protein>
    <recommendedName>
        <fullName evidence="3">Wall-associated receptor kinase C-terminal domain-containing protein</fullName>
    </recommendedName>
</protein>
<sequence length="215" mass="23688">MIVTDPFMWSCQDGHHFRATRPFSLDTSTHLTLSSQNDYLFFNCSEERVIVQPKPIFCERFPDRCDSTCDSASYLCRHLPGCSNALGYASIYWRTGVNSPDDQVPEYGIRVDFDIPVTTDCLQCQDMKKGGGSCGFDTQSQSFLCLCNQRSNVTTYCNDHSTTTSHSKAGVIAGTVTGVSAAGVIGIGAGLWYWKKVRATAPVTCGVQSNENRLF</sequence>
<evidence type="ECO:0000313" key="4">
    <source>
        <dbReference type="EMBL" id="KAJ6401968.1"/>
    </source>
</evidence>
<name>A0AAD6NR75_9ROSI</name>
<feature type="transmembrane region" description="Helical" evidence="2">
    <location>
        <begin position="171"/>
        <end position="194"/>
    </location>
</feature>
<dbReference type="PANTHER" id="PTHR33355">
    <property type="entry name" value="WALL-ASSOCIATED RECEPTOR KINASE CARBOXY-TERMINAL PROTEIN-RELATED"/>
    <property type="match status" value="1"/>
</dbReference>
<dbReference type="AlphaFoldDB" id="A0AAD6NR75"/>
<keyword evidence="2" id="KW-0472">Membrane</keyword>
<dbReference type="Pfam" id="PF14380">
    <property type="entry name" value="WAK_assoc"/>
    <property type="match status" value="1"/>
</dbReference>
<keyword evidence="2" id="KW-0812">Transmembrane</keyword>
<keyword evidence="2" id="KW-1133">Transmembrane helix</keyword>
<reference evidence="4 5" key="1">
    <citation type="journal article" date="2023" name="Int. J. Mol. Sci.">
        <title>De Novo Assembly and Annotation of 11 Diverse Shrub Willow (Salix) Genomes Reveals Novel Gene Organization in Sex-Linked Regions.</title>
        <authorList>
            <person name="Hyden B."/>
            <person name="Feng K."/>
            <person name="Yates T.B."/>
            <person name="Jawdy S."/>
            <person name="Cereghino C."/>
            <person name="Smart L.B."/>
            <person name="Muchero W."/>
        </authorList>
    </citation>
    <scope>NUCLEOTIDE SEQUENCE [LARGE SCALE GENOMIC DNA]</scope>
    <source>
        <tissue evidence="4">Shoot tip</tissue>
    </source>
</reference>
<evidence type="ECO:0000256" key="1">
    <source>
        <dbReference type="ARBA" id="ARBA00023180"/>
    </source>
</evidence>
<dbReference type="EMBL" id="JAPFFJ010000018">
    <property type="protein sequence ID" value="KAJ6401968.1"/>
    <property type="molecule type" value="Genomic_DNA"/>
</dbReference>
<dbReference type="PANTHER" id="PTHR33355:SF5">
    <property type="entry name" value="F12F1.23 PROTEIN"/>
    <property type="match status" value="1"/>
</dbReference>
<evidence type="ECO:0000313" key="5">
    <source>
        <dbReference type="Proteomes" id="UP001162972"/>
    </source>
</evidence>
<feature type="domain" description="Wall-associated receptor kinase C-terminal" evidence="3">
    <location>
        <begin position="108"/>
        <end position="149"/>
    </location>
</feature>
<gene>
    <name evidence="4" type="ORF">OIU84_014111</name>
</gene>
<organism evidence="4 5">
    <name type="scientific">Salix udensis</name>
    <dbReference type="NCBI Taxonomy" id="889485"/>
    <lineage>
        <taxon>Eukaryota</taxon>
        <taxon>Viridiplantae</taxon>
        <taxon>Streptophyta</taxon>
        <taxon>Embryophyta</taxon>
        <taxon>Tracheophyta</taxon>
        <taxon>Spermatophyta</taxon>
        <taxon>Magnoliopsida</taxon>
        <taxon>eudicotyledons</taxon>
        <taxon>Gunneridae</taxon>
        <taxon>Pentapetalae</taxon>
        <taxon>rosids</taxon>
        <taxon>fabids</taxon>
        <taxon>Malpighiales</taxon>
        <taxon>Salicaceae</taxon>
        <taxon>Saliceae</taxon>
        <taxon>Salix</taxon>
    </lineage>
</organism>
<comment type="caution">
    <text evidence="4">The sequence shown here is derived from an EMBL/GenBank/DDBJ whole genome shotgun (WGS) entry which is preliminary data.</text>
</comment>
<keyword evidence="5" id="KW-1185">Reference proteome</keyword>
<dbReference type="InterPro" id="IPR032872">
    <property type="entry name" value="WAK_assoc_C"/>
</dbReference>
<proteinExistence type="predicted"/>